<comment type="caution">
    <text evidence="1">The sequence shown here is derived from an EMBL/GenBank/DDBJ whole genome shotgun (WGS) entry which is preliminary data.</text>
</comment>
<proteinExistence type="predicted"/>
<keyword evidence="2" id="KW-1185">Reference proteome</keyword>
<dbReference type="RefSeq" id="WP_270070843.1">
    <property type="nucleotide sequence ID" value="NZ_JAJAQC010000005.1"/>
</dbReference>
<sequence>MARCPHCGAPARPHSCEELFHAVLALDHARRPPWGPLHGVTVSCYLLQHSGQWPATERNRAWAVLTAYLDGGLDAAARITERARRANSHRNRDAALPALNPGASVPVAAAPPTSFDVTIADVARDGTFPAEGYADRVADWARATLTAWRALAPGPR</sequence>
<dbReference type="Pfam" id="PF19371">
    <property type="entry name" value="DUF5946"/>
    <property type="match status" value="1"/>
</dbReference>
<name>A0A9X3NKN0_9ACTN</name>
<evidence type="ECO:0000313" key="2">
    <source>
        <dbReference type="Proteomes" id="UP001140076"/>
    </source>
</evidence>
<organism evidence="1 2">
    <name type="scientific">Streptomonospora mangrovi</name>
    <dbReference type="NCBI Taxonomy" id="2883123"/>
    <lineage>
        <taxon>Bacteria</taxon>
        <taxon>Bacillati</taxon>
        <taxon>Actinomycetota</taxon>
        <taxon>Actinomycetes</taxon>
        <taxon>Streptosporangiales</taxon>
        <taxon>Nocardiopsidaceae</taxon>
        <taxon>Streptomonospora</taxon>
    </lineage>
</organism>
<dbReference type="Proteomes" id="UP001140076">
    <property type="component" value="Unassembled WGS sequence"/>
</dbReference>
<reference evidence="1" key="1">
    <citation type="submission" date="2021-10" db="EMBL/GenBank/DDBJ databases">
        <title>Streptomonospora sp. nov., isolated from mangrove soil.</title>
        <authorList>
            <person name="Chen X."/>
            <person name="Ge X."/>
            <person name="Liu W."/>
        </authorList>
    </citation>
    <scope>NUCLEOTIDE SEQUENCE</scope>
    <source>
        <strain evidence="1">S1-112</strain>
    </source>
</reference>
<dbReference type="AlphaFoldDB" id="A0A9X3NKN0"/>
<dbReference type="EMBL" id="JAJAQC010000005">
    <property type="protein sequence ID" value="MDA0563559.1"/>
    <property type="molecule type" value="Genomic_DNA"/>
</dbReference>
<dbReference type="InterPro" id="IPR045990">
    <property type="entry name" value="DUF5946"/>
</dbReference>
<protein>
    <submittedName>
        <fullName evidence="1">DUF5946 family protein</fullName>
    </submittedName>
</protein>
<gene>
    <name evidence="1" type="ORF">LG943_04320</name>
</gene>
<accession>A0A9X3NKN0</accession>
<evidence type="ECO:0000313" key="1">
    <source>
        <dbReference type="EMBL" id="MDA0563559.1"/>
    </source>
</evidence>